<name>A0AAW3MXQ2_9BURK</name>
<keyword evidence="2" id="KW-1185">Reference proteome</keyword>
<dbReference type="EMBL" id="LPBJ01000047">
    <property type="protein sequence ID" value="KVP97772.1"/>
    <property type="molecule type" value="Genomic_DNA"/>
</dbReference>
<dbReference type="AlphaFoldDB" id="A0AAW3MXQ2"/>
<comment type="caution">
    <text evidence="1">The sequence shown here is derived from an EMBL/GenBank/DDBJ whole genome shotgun (WGS) entry which is preliminary data.</text>
</comment>
<evidence type="ECO:0000313" key="1">
    <source>
        <dbReference type="EMBL" id="KVP97772.1"/>
    </source>
</evidence>
<gene>
    <name evidence="1" type="ORF">WJ96_04175</name>
</gene>
<dbReference type="Proteomes" id="UP000056453">
    <property type="component" value="Unassembled WGS sequence"/>
</dbReference>
<evidence type="ECO:0000313" key="2">
    <source>
        <dbReference type="Proteomes" id="UP000056453"/>
    </source>
</evidence>
<sequence length="96" mass="10752">MTVIGHILAYGKTLAVVEQHARGFTRYDCVSDCGEPYGTLSKIVPGTKLGPGEVLIKTYEENQPFRQPLLDAGLFEDTGRRVPSGFIELEVWRRKQ</sequence>
<organism evidence="1 2">
    <name type="scientific">Burkholderia ubonensis</name>
    <dbReference type="NCBI Taxonomy" id="101571"/>
    <lineage>
        <taxon>Bacteria</taxon>
        <taxon>Pseudomonadati</taxon>
        <taxon>Pseudomonadota</taxon>
        <taxon>Betaproteobacteria</taxon>
        <taxon>Burkholderiales</taxon>
        <taxon>Burkholderiaceae</taxon>
        <taxon>Burkholderia</taxon>
        <taxon>Burkholderia cepacia complex</taxon>
    </lineage>
</organism>
<proteinExistence type="predicted"/>
<accession>A0AAW3MXQ2</accession>
<protein>
    <submittedName>
        <fullName evidence="1">Uncharacterized protein</fullName>
    </submittedName>
</protein>
<dbReference type="RefSeq" id="WP_059928223.1">
    <property type="nucleotide sequence ID" value="NZ_LPBG01000117.1"/>
</dbReference>
<reference evidence="1 2" key="1">
    <citation type="submission" date="2015-11" db="EMBL/GenBank/DDBJ databases">
        <title>Expanding the genomic diversity of Burkholderia species for the development of highly accurate diagnostics.</title>
        <authorList>
            <person name="Sahl J."/>
            <person name="Keim P."/>
            <person name="Wagner D."/>
        </authorList>
    </citation>
    <scope>NUCLEOTIDE SEQUENCE [LARGE SCALE GENOMIC DNA]</scope>
    <source>
        <strain evidence="1 2">MSMB1808WGS</strain>
    </source>
</reference>